<evidence type="ECO:0000256" key="6">
    <source>
        <dbReference type="SAM" id="MobiDB-lite"/>
    </source>
</evidence>
<dbReference type="Pfam" id="PF00675">
    <property type="entry name" value="Peptidase_M16"/>
    <property type="match status" value="1"/>
</dbReference>
<dbReference type="InterPro" id="IPR007863">
    <property type="entry name" value="Peptidase_M16_C"/>
</dbReference>
<keyword evidence="5" id="KW-0482">Metalloprotease</keyword>
<evidence type="ECO:0000313" key="9">
    <source>
        <dbReference type="EMBL" id="GMI40449.1"/>
    </source>
</evidence>
<evidence type="ECO:0000256" key="5">
    <source>
        <dbReference type="ARBA" id="ARBA00023049"/>
    </source>
</evidence>
<evidence type="ECO:0000256" key="4">
    <source>
        <dbReference type="ARBA" id="ARBA00022833"/>
    </source>
</evidence>
<gene>
    <name evidence="9" type="ORF">TrCOL_g98</name>
</gene>
<keyword evidence="2" id="KW-0645">Protease</keyword>
<keyword evidence="10" id="KW-1185">Reference proteome</keyword>
<protein>
    <submittedName>
        <fullName evidence="9">Uncharacterized protein</fullName>
    </submittedName>
</protein>
<feature type="region of interest" description="Disordered" evidence="6">
    <location>
        <begin position="856"/>
        <end position="888"/>
    </location>
</feature>
<feature type="region of interest" description="Disordered" evidence="6">
    <location>
        <begin position="1112"/>
        <end position="1132"/>
    </location>
</feature>
<dbReference type="Gene3D" id="3.30.830.10">
    <property type="entry name" value="Metalloenzyme, LuxS/M16 peptidase-like"/>
    <property type="match status" value="4"/>
</dbReference>
<organism evidence="9 10">
    <name type="scientific">Triparma columacea</name>
    <dbReference type="NCBI Taxonomy" id="722753"/>
    <lineage>
        <taxon>Eukaryota</taxon>
        <taxon>Sar</taxon>
        <taxon>Stramenopiles</taxon>
        <taxon>Ochrophyta</taxon>
        <taxon>Bolidophyceae</taxon>
        <taxon>Parmales</taxon>
        <taxon>Triparmaceae</taxon>
        <taxon>Triparma</taxon>
    </lineage>
</organism>
<comment type="caution">
    <text evidence="9">The sequence shown here is derived from an EMBL/GenBank/DDBJ whole genome shotgun (WGS) entry which is preliminary data.</text>
</comment>
<feature type="domain" description="Peptidase M16 N-terminal" evidence="7">
    <location>
        <begin position="37"/>
        <end position="184"/>
    </location>
</feature>
<dbReference type="InterPro" id="IPR050626">
    <property type="entry name" value="Peptidase_M16"/>
</dbReference>
<feature type="domain" description="Peptidase M16 C-terminal" evidence="8">
    <location>
        <begin position="197"/>
        <end position="279"/>
    </location>
</feature>
<dbReference type="GO" id="GO:0006508">
    <property type="term" value="P:proteolysis"/>
    <property type="evidence" value="ECO:0007669"/>
    <property type="project" value="UniProtKB-KW"/>
</dbReference>
<dbReference type="EMBL" id="BRYA01000129">
    <property type="protein sequence ID" value="GMI40449.1"/>
    <property type="molecule type" value="Genomic_DNA"/>
</dbReference>
<evidence type="ECO:0000313" key="10">
    <source>
        <dbReference type="Proteomes" id="UP001165065"/>
    </source>
</evidence>
<dbReference type="GO" id="GO:0008237">
    <property type="term" value="F:metallopeptidase activity"/>
    <property type="evidence" value="ECO:0007669"/>
    <property type="project" value="UniProtKB-KW"/>
</dbReference>
<evidence type="ECO:0000256" key="2">
    <source>
        <dbReference type="ARBA" id="ARBA00022670"/>
    </source>
</evidence>
<comment type="similarity">
    <text evidence="1">Belongs to the peptidase M16 family.</text>
</comment>
<dbReference type="Proteomes" id="UP001165065">
    <property type="component" value="Unassembled WGS sequence"/>
</dbReference>
<dbReference type="SUPFAM" id="SSF63411">
    <property type="entry name" value="LuxS/MPP-like metallohydrolase"/>
    <property type="match status" value="3"/>
</dbReference>
<name>A0A9W7GBQ8_9STRA</name>
<dbReference type="Pfam" id="PF05193">
    <property type="entry name" value="Peptidase_M16_C"/>
    <property type="match status" value="2"/>
</dbReference>
<evidence type="ECO:0000259" key="8">
    <source>
        <dbReference type="Pfam" id="PF05193"/>
    </source>
</evidence>
<dbReference type="PANTHER" id="PTHR43690">
    <property type="entry name" value="NARDILYSIN"/>
    <property type="match status" value="1"/>
</dbReference>
<dbReference type="InterPro" id="IPR011249">
    <property type="entry name" value="Metalloenz_LuxS/M16"/>
</dbReference>
<proteinExistence type="inferred from homology"/>
<accession>A0A9W7GBQ8</accession>
<evidence type="ECO:0000259" key="7">
    <source>
        <dbReference type="Pfam" id="PF00675"/>
    </source>
</evidence>
<dbReference type="InterPro" id="IPR011765">
    <property type="entry name" value="Pept_M16_N"/>
</dbReference>
<keyword evidence="4" id="KW-0862">Zinc</keyword>
<dbReference type="OrthoDB" id="952271at2759"/>
<dbReference type="PANTHER" id="PTHR43690:SF33">
    <property type="entry name" value="STROMAL PROCESSING PEPTIDASE, CHLOROPLASTIC"/>
    <property type="match status" value="1"/>
</dbReference>
<feature type="compositionally biased region" description="Gly residues" evidence="6">
    <location>
        <begin position="1121"/>
        <end position="1132"/>
    </location>
</feature>
<feature type="compositionally biased region" description="Basic and acidic residues" evidence="6">
    <location>
        <begin position="856"/>
        <end position="869"/>
    </location>
</feature>
<sequence>MPPTSPTTGRKLPSHETTVTGVLPNGFSYIILPNASPPGRFEAHLQVFTGSANELQHQQGIAHLTEHVAYMGSTKRERLFGTGSQTNAYTDFHHTVFYASCPLDIPGGEGFENSVFGGGRRGKGGMMPLALDALREVMEARVETSRLEKERQAVLSEMTMVNTIEYRVECQILSTLHRENRLAKRFPIGKESLIRTWTAEDVKEFHRTHYRPDNVLLYIVGDVDTKEVERVVEDKFGTLDGGNYKDDIGEEEKKQEAILMAAEVKNTVKSAMSWHYPPVVHQWGESNPSLSPPVHPSSTYDLQLREGYDMDDQTLNTLSDYPTPSGSVIRPHIFRHELLRSFSLHLFAKRTVKPIVTIEDFKQSLARRIVLAALQIRLNVNARGDDTPFTFVEFNQLDSPREGCAVCSLDLMSESSKWREAVVMSVSEIRRLGKYGLTQSEMMRYAGALLSDSQQVAGQGDRIGHGDQLGYLMETVACGHALMSPGQSYEMTGLALEEMKIEDVNEAARELCEHVLSLGENEGVSINGPVIAVACGTKDSGMEGPVPCTEQTLIDAILEAGNLEVKPEEDIVVPRTLVTEEELKGFMEEQKPTWEGGRFTDGTPPTDSSAITTPITLRRLSNGIRVGVTSTDTESQRGHLRIVAPGGTVMEEMLGFKTGSTAVGARTMQEGGAFKKWTREQVELFCVDHLIMVEINCGEEFLTMDFVFPTTEVGNVGFGAEAKRGITGTEAVMQIVREILSGFQWEEDALGRAKQHFTSSYDSLYRSLEGLSTEKVMLEMTGGDKRFTSVGHEDTDAVTIDDARRAVMSQLVPGEIEMSVVGDFDVKYCLDMILKYVGTIPPETNKEYKEGAPKFGEAKAREDAAKRDPTGPPLHSTPPVQGLGGSITVTLSDPDPRAVAYVSGAGPNRWGYMSDGSNLADKIVEREGNRQTKFDLQRRRHPLFAHVGLMLIGEIVNRRLFSNVREKKQLTYDANFRFMGFEGIAGGYWLCTVTASQEKASAAAEACVETLESIGRGGIGSDNLESARRVVGNRHEGEMRTTRYAAEMMSGLQLEGVGKKGPLSITDFQAMCNAVTVEDLRAIVAELDFRECNFIKAVGMTVKPEGYVEPEEGDDVIVRGPPGGTRGGPLMG</sequence>
<dbReference type="GO" id="GO:0046872">
    <property type="term" value="F:metal ion binding"/>
    <property type="evidence" value="ECO:0007669"/>
    <property type="project" value="InterPro"/>
</dbReference>
<feature type="domain" description="Peptidase M16 C-terminal" evidence="8">
    <location>
        <begin position="798"/>
        <end position="1029"/>
    </location>
</feature>
<evidence type="ECO:0000256" key="3">
    <source>
        <dbReference type="ARBA" id="ARBA00022801"/>
    </source>
</evidence>
<reference evidence="10" key="1">
    <citation type="journal article" date="2023" name="Commun. Biol.">
        <title>Genome analysis of Parmales, the sister group of diatoms, reveals the evolutionary specialization of diatoms from phago-mixotrophs to photoautotrophs.</title>
        <authorList>
            <person name="Ban H."/>
            <person name="Sato S."/>
            <person name="Yoshikawa S."/>
            <person name="Yamada K."/>
            <person name="Nakamura Y."/>
            <person name="Ichinomiya M."/>
            <person name="Sato N."/>
            <person name="Blanc-Mathieu R."/>
            <person name="Endo H."/>
            <person name="Kuwata A."/>
            <person name="Ogata H."/>
        </authorList>
    </citation>
    <scope>NUCLEOTIDE SEQUENCE [LARGE SCALE GENOMIC DNA]</scope>
</reference>
<evidence type="ECO:0000256" key="1">
    <source>
        <dbReference type="ARBA" id="ARBA00007261"/>
    </source>
</evidence>
<dbReference type="AlphaFoldDB" id="A0A9W7GBQ8"/>
<keyword evidence="3" id="KW-0378">Hydrolase</keyword>